<dbReference type="OrthoDB" id="1100567at2"/>
<dbReference type="InterPro" id="IPR012373">
    <property type="entry name" value="Ferrdict_sens_TM"/>
</dbReference>
<evidence type="ECO:0000259" key="2">
    <source>
        <dbReference type="Pfam" id="PF04773"/>
    </source>
</evidence>
<dbReference type="Gene3D" id="3.55.50.30">
    <property type="match status" value="1"/>
</dbReference>
<keyword evidence="1 4" id="KW-0812">Transmembrane</keyword>
<dbReference type="Pfam" id="PF04773">
    <property type="entry name" value="FecR"/>
    <property type="match status" value="1"/>
</dbReference>
<accession>A0A4P8HP46</accession>
<dbReference type="AlphaFoldDB" id="A0A4P8HP46"/>
<dbReference type="Proteomes" id="UP000584325">
    <property type="component" value="Unassembled WGS sequence"/>
</dbReference>
<dbReference type="Proteomes" id="UP000298763">
    <property type="component" value="Chromosome"/>
</dbReference>
<feature type="transmembrane region" description="Helical" evidence="1">
    <location>
        <begin position="99"/>
        <end position="119"/>
    </location>
</feature>
<dbReference type="InterPro" id="IPR006860">
    <property type="entry name" value="FecR"/>
</dbReference>
<keyword evidence="1" id="KW-1133">Transmembrane helix</keyword>
<dbReference type="InterPro" id="IPR032623">
    <property type="entry name" value="FecR_N"/>
</dbReference>
<feature type="domain" description="FecR N-terminal" evidence="3">
    <location>
        <begin position="6"/>
        <end position="47"/>
    </location>
</feature>
<dbReference type="PANTHER" id="PTHR30273:SF2">
    <property type="entry name" value="PROTEIN FECR"/>
    <property type="match status" value="1"/>
</dbReference>
<sequence>MSSIDDAALEWVAREAAGPLDAAAQAAFEAWYLANPRHQGAYLRARAIAHSLDGITVQASLKPQVAYAPDPAPLADANVATAANDEAADVARPARSRRAFVFGGALAAGMAAIAVTSLAPDLLGRVTYETARGEFRKVRLADRSTISINSASQVEVRLTDAQRRIALVHGEAWFDVARDKTRPFVVEAGDARVRAVGTAFSVRRHAEGAEVLVTEGVVEVWADGSTAAHRRVAAGELALVPADGSAPRIGTNPGEVARRLAWREGKLVFENQPLGDAVAEFNRYNTRQIVVADPALRRKPLVGHYRIDQPEEFANDVHALLNVPVAIRADAIQIGAAR</sequence>
<evidence type="ECO:0000313" key="6">
    <source>
        <dbReference type="Proteomes" id="UP000298763"/>
    </source>
</evidence>
<name>A0A4P8HP46_9BURK</name>
<proteinExistence type="predicted"/>
<reference evidence="5 6" key="1">
    <citation type="submission" date="2019-05" db="EMBL/GenBank/DDBJ databases">
        <title>Draft Genome Sequences of Six Type Strains of the Genus Massilia.</title>
        <authorList>
            <person name="Miess H."/>
            <person name="Frediansyhah A."/>
            <person name="Gross H."/>
        </authorList>
    </citation>
    <scope>NUCLEOTIDE SEQUENCE [LARGE SCALE GENOMIC DNA]</scope>
    <source>
        <strain evidence="5 6">DSMZ 26121</strain>
    </source>
</reference>
<dbReference type="Gene3D" id="2.60.120.1440">
    <property type="match status" value="1"/>
</dbReference>
<dbReference type="PIRSF" id="PIRSF018266">
    <property type="entry name" value="FecR"/>
    <property type="match status" value="1"/>
</dbReference>
<feature type="domain" description="FecR protein" evidence="2">
    <location>
        <begin position="127"/>
        <end position="219"/>
    </location>
</feature>
<keyword evidence="6" id="KW-1185">Reference proteome</keyword>
<evidence type="ECO:0000256" key="1">
    <source>
        <dbReference type="SAM" id="Phobius"/>
    </source>
</evidence>
<evidence type="ECO:0000313" key="4">
    <source>
        <dbReference type="EMBL" id="MBB3221024.1"/>
    </source>
</evidence>
<dbReference type="PANTHER" id="PTHR30273">
    <property type="entry name" value="PERIPLASMIC SIGNAL SENSOR AND SIGMA FACTOR ACTIVATOR FECR-RELATED"/>
    <property type="match status" value="1"/>
</dbReference>
<reference evidence="4 7" key="2">
    <citation type="submission" date="2020-08" db="EMBL/GenBank/DDBJ databases">
        <title>Genomic Encyclopedia of Type Strains, Phase III (KMG-III): the genomes of soil and plant-associated and newly described type strains.</title>
        <authorList>
            <person name="Whitman W."/>
        </authorList>
    </citation>
    <scope>NUCLEOTIDE SEQUENCE [LARGE SCALE GENOMIC DNA]</scope>
    <source>
        <strain evidence="4 7">CECT 7753</strain>
    </source>
</reference>
<keyword evidence="1" id="KW-0472">Membrane</keyword>
<dbReference type="EMBL" id="JACHXS010000003">
    <property type="protein sequence ID" value="MBB3221024.1"/>
    <property type="molecule type" value="Genomic_DNA"/>
</dbReference>
<gene>
    <name evidence="5" type="ORF">FCL38_07170</name>
    <name evidence="4" type="ORF">FHS02_001831</name>
</gene>
<dbReference type="EMBL" id="CP040017">
    <property type="protein sequence ID" value="QCP10228.1"/>
    <property type="molecule type" value="Genomic_DNA"/>
</dbReference>
<evidence type="ECO:0000259" key="3">
    <source>
        <dbReference type="Pfam" id="PF16220"/>
    </source>
</evidence>
<dbReference type="RefSeq" id="WP_137313112.1">
    <property type="nucleotide sequence ID" value="NZ_CP040017.1"/>
</dbReference>
<evidence type="ECO:0000313" key="7">
    <source>
        <dbReference type="Proteomes" id="UP000584325"/>
    </source>
</evidence>
<protein>
    <submittedName>
        <fullName evidence="5">DUF4880 domain-containing protein</fullName>
    </submittedName>
    <submittedName>
        <fullName evidence="4">Transmembrane sensor</fullName>
    </submittedName>
</protein>
<dbReference type="Pfam" id="PF16220">
    <property type="entry name" value="DUF4880"/>
    <property type="match status" value="1"/>
</dbReference>
<evidence type="ECO:0000313" key="5">
    <source>
        <dbReference type="EMBL" id="QCP10228.1"/>
    </source>
</evidence>
<organism evidence="4 7">
    <name type="scientific">Pseudoduganella umbonata</name>
    <dbReference type="NCBI Taxonomy" id="864828"/>
    <lineage>
        <taxon>Bacteria</taxon>
        <taxon>Pseudomonadati</taxon>
        <taxon>Pseudomonadota</taxon>
        <taxon>Betaproteobacteria</taxon>
        <taxon>Burkholderiales</taxon>
        <taxon>Oxalobacteraceae</taxon>
        <taxon>Telluria group</taxon>
        <taxon>Pseudoduganella</taxon>
    </lineage>
</organism>
<dbReference type="GO" id="GO:0016989">
    <property type="term" value="F:sigma factor antagonist activity"/>
    <property type="evidence" value="ECO:0007669"/>
    <property type="project" value="TreeGrafter"/>
</dbReference>